<organism evidence="1 2">
    <name type="scientific">Niallia oryzisoli</name>
    <dbReference type="NCBI Taxonomy" id="1737571"/>
    <lineage>
        <taxon>Bacteria</taxon>
        <taxon>Bacillati</taxon>
        <taxon>Bacillota</taxon>
        <taxon>Bacilli</taxon>
        <taxon>Bacillales</taxon>
        <taxon>Bacillaceae</taxon>
        <taxon>Niallia</taxon>
    </lineage>
</organism>
<keyword evidence="2" id="KW-1185">Reference proteome</keyword>
<evidence type="ECO:0000313" key="1">
    <source>
        <dbReference type="EMBL" id="WVX79737.1"/>
    </source>
</evidence>
<dbReference type="Pfam" id="PF14079">
    <property type="entry name" value="DUF4260"/>
    <property type="match status" value="1"/>
</dbReference>
<dbReference type="RefSeq" id="WP_338448670.1">
    <property type="nucleotide sequence ID" value="NZ_CP137640.1"/>
</dbReference>
<sequence length="120" mass="13846">MNQTLIKIESFILLLAGAYFYFFNGYTWWLFFLLLLFPDVFMIGYTVNNKIGAYLYNFAHTYTTPVLLLLAGSIFSDNSLTMICLIWIAHIGMDRMLGYGLKYESGFNRSPKEVSHPQGM</sequence>
<dbReference type="EMBL" id="CP137640">
    <property type="protein sequence ID" value="WVX79737.1"/>
    <property type="molecule type" value="Genomic_DNA"/>
</dbReference>
<accession>A0ABZ2C950</accession>
<evidence type="ECO:0000313" key="2">
    <source>
        <dbReference type="Proteomes" id="UP001357223"/>
    </source>
</evidence>
<dbReference type="Proteomes" id="UP001357223">
    <property type="component" value="Chromosome"/>
</dbReference>
<gene>
    <name evidence="1" type="ORF">R4Z09_20960</name>
</gene>
<proteinExistence type="predicted"/>
<protein>
    <submittedName>
        <fullName evidence="1">DUF4260 domain-containing protein</fullName>
    </submittedName>
</protein>
<name>A0ABZ2C950_9BACI</name>
<dbReference type="InterPro" id="IPR025356">
    <property type="entry name" value="DUF4260"/>
</dbReference>
<reference evidence="1 2" key="1">
    <citation type="submission" date="2023-10" db="EMBL/GenBank/DDBJ databases">
        <title>Niallia locisalis sp.nov. isolated from a salt pond sample.</title>
        <authorList>
            <person name="Li X.-J."/>
            <person name="Dong L."/>
        </authorList>
    </citation>
    <scope>NUCLEOTIDE SEQUENCE [LARGE SCALE GENOMIC DNA]</scope>
    <source>
        <strain evidence="1 2">DSM 29761</strain>
    </source>
</reference>